<keyword evidence="2" id="KW-1185">Reference proteome</keyword>
<reference evidence="1" key="1">
    <citation type="submission" date="2021-11" db="EMBL/GenBank/DDBJ databases">
        <authorList>
            <person name="Schell T."/>
        </authorList>
    </citation>
    <scope>NUCLEOTIDE SEQUENCE</scope>
    <source>
        <strain evidence="1">M5</strain>
    </source>
</reference>
<dbReference type="Proteomes" id="UP000789390">
    <property type="component" value="Unassembled WGS sequence"/>
</dbReference>
<dbReference type="PANTHER" id="PTHR33053:SF9">
    <property type="entry name" value="AGAP000105-PA"/>
    <property type="match status" value="1"/>
</dbReference>
<comment type="caution">
    <text evidence="1">The sequence shown here is derived from an EMBL/GenBank/DDBJ whole genome shotgun (WGS) entry which is preliminary data.</text>
</comment>
<organism evidence="1 2">
    <name type="scientific">Daphnia galeata</name>
    <dbReference type="NCBI Taxonomy" id="27404"/>
    <lineage>
        <taxon>Eukaryota</taxon>
        <taxon>Metazoa</taxon>
        <taxon>Ecdysozoa</taxon>
        <taxon>Arthropoda</taxon>
        <taxon>Crustacea</taxon>
        <taxon>Branchiopoda</taxon>
        <taxon>Diplostraca</taxon>
        <taxon>Cladocera</taxon>
        <taxon>Anomopoda</taxon>
        <taxon>Daphniidae</taxon>
        <taxon>Daphnia</taxon>
    </lineage>
</organism>
<evidence type="ECO:0000313" key="2">
    <source>
        <dbReference type="Proteomes" id="UP000789390"/>
    </source>
</evidence>
<evidence type="ECO:0000313" key="1">
    <source>
        <dbReference type="EMBL" id="CAH0102763.1"/>
    </source>
</evidence>
<dbReference type="PANTHER" id="PTHR33053">
    <property type="entry name" value="PROTEIN, PUTATIVE-RELATED"/>
    <property type="match status" value="1"/>
</dbReference>
<accession>A0A8J2WFR0</accession>
<proteinExistence type="predicted"/>
<dbReference type="EMBL" id="CAKKLH010000092">
    <property type="protein sequence ID" value="CAH0102763.1"/>
    <property type="molecule type" value="Genomic_DNA"/>
</dbReference>
<sequence>MKELANTVSTPLRGTERLSAIDEFIRLSPDTDESSLANKRHFTASLRCVIADSPMRSYLKQSKGHSGYWACDRCIQKGEICGDGSRVIVMRNVNAPLRNDADFLSYHVNDFSNDDHLDPNHISPFVRLNHPMVTGFVIDPMHTMIDGAFGRRLIGFASVPGEGKLSKTQLAEVNTRIAVFKSWKVNDFDRYVENLNGCGNYKMHVKRQFLYYHLYPVFEGILPDIDLNHIMMLQYSMLLLGSFESKPVHNSDIIEAQKILNMYAVELSERDIPCRFVSHQITHMPQDVAKYKCGTEKLSAFQYESFLIFFRRSLRSGNLPTEQLRNRLVEKKKYQLPTTASGVIIDNKVQLLLEAKRKSNACAPIQYHHKGENLPKKMPNNFCALSDGSIIVCSDFVYDDVNVSHSVIVGRKFRCLQPAFVKPYLSSDYGIYLGSNLSEVTERWPVTNVTAKIQAFPRRPHGKPNLGDKNQEWYLIPLRHTIKNVLWNPRWKTELGLTGGEEHEQVF</sequence>
<dbReference type="AlphaFoldDB" id="A0A8J2WFR0"/>
<gene>
    <name evidence="1" type="ORF">DGAL_LOCUS5287</name>
</gene>
<name>A0A8J2WFR0_9CRUS</name>
<dbReference type="OrthoDB" id="6359149at2759"/>
<protein>
    <submittedName>
        <fullName evidence="1">Uncharacterized protein</fullName>
    </submittedName>
</protein>